<feature type="region of interest" description="Disordered" evidence="1">
    <location>
        <begin position="25"/>
        <end position="60"/>
    </location>
</feature>
<feature type="compositionally biased region" description="Polar residues" evidence="1">
    <location>
        <begin position="25"/>
        <end position="39"/>
    </location>
</feature>
<organism evidence="3 4">
    <name type="scientific">Massarina eburnea CBS 473.64</name>
    <dbReference type="NCBI Taxonomy" id="1395130"/>
    <lineage>
        <taxon>Eukaryota</taxon>
        <taxon>Fungi</taxon>
        <taxon>Dikarya</taxon>
        <taxon>Ascomycota</taxon>
        <taxon>Pezizomycotina</taxon>
        <taxon>Dothideomycetes</taxon>
        <taxon>Pleosporomycetidae</taxon>
        <taxon>Pleosporales</taxon>
        <taxon>Massarineae</taxon>
        <taxon>Massarinaceae</taxon>
        <taxon>Massarina</taxon>
    </lineage>
</organism>
<keyword evidence="4" id="KW-1185">Reference proteome</keyword>
<keyword evidence="2" id="KW-0732">Signal</keyword>
<reference evidence="3" key="1">
    <citation type="journal article" date="2020" name="Stud. Mycol.">
        <title>101 Dothideomycetes genomes: a test case for predicting lifestyles and emergence of pathogens.</title>
        <authorList>
            <person name="Haridas S."/>
            <person name="Albert R."/>
            <person name="Binder M."/>
            <person name="Bloem J."/>
            <person name="Labutti K."/>
            <person name="Salamov A."/>
            <person name="Andreopoulos B."/>
            <person name="Baker S."/>
            <person name="Barry K."/>
            <person name="Bills G."/>
            <person name="Bluhm B."/>
            <person name="Cannon C."/>
            <person name="Castanera R."/>
            <person name="Culley D."/>
            <person name="Daum C."/>
            <person name="Ezra D."/>
            <person name="Gonzalez J."/>
            <person name="Henrissat B."/>
            <person name="Kuo A."/>
            <person name="Liang C."/>
            <person name="Lipzen A."/>
            <person name="Lutzoni F."/>
            <person name="Magnuson J."/>
            <person name="Mondo S."/>
            <person name="Nolan M."/>
            <person name="Ohm R."/>
            <person name="Pangilinan J."/>
            <person name="Park H.-J."/>
            <person name="Ramirez L."/>
            <person name="Alfaro M."/>
            <person name="Sun H."/>
            <person name="Tritt A."/>
            <person name="Yoshinaga Y."/>
            <person name="Zwiers L.-H."/>
            <person name="Turgeon B."/>
            <person name="Goodwin S."/>
            <person name="Spatafora J."/>
            <person name="Crous P."/>
            <person name="Grigoriev I."/>
        </authorList>
    </citation>
    <scope>NUCLEOTIDE SEQUENCE</scope>
    <source>
        <strain evidence="3">CBS 473.64</strain>
    </source>
</reference>
<dbReference type="EMBL" id="MU006794">
    <property type="protein sequence ID" value="KAF2637295.1"/>
    <property type="molecule type" value="Genomic_DNA"/>
</dbReference>
<gene>
    <name evidence="3" type="ORF">P280DRAFT_509918</name>
</gene>
<sequence length="220" mass="23735">MDLPYIFLLLLLALTGLSVPTPQAKETNISPNPSISNTPLFALGESTTPPTPSTTNDTHTTGIGHCSFNMRVYEECVNGNWRKSGSINSITDGNNNPHSLLQGGLPTTQWYFPNVLTMTYPPGLFGARDGSASLKVGSDLNDGSIALNYGSCWWHEYTGFDCGACVQDDWAPPNPGSKAACGNGRNWNTLDMLYVGLVGFWGWDDCFAWVCELAGIISDS</sequence>
<dbReference type="Proteomes" id="UP000799753">
    <property type="component" value="Unassembled WGS sequence"/>
</dbReference>
<evidence type="ECO:0000313" key="3">
    <source>
        <dbReference type="EMBL" id="KAF2637295.1"/>
    </source>
</evidence>
<name>A0A6A6RQE7_9PLEO</name>
<proteinExistence type="predicted"/>
<evidence type="ECO:0000313" key="4">
    <source>
        <dbReference type="Proteomes" id="UP000799753"/>
    </source>
</evidence>
<evidence type="ECO:0000256" key="1">
    <source>
        <dbReference type="SAM" id="MobiDB-lite"/>
    </source>
</evidence>
<protein>
    <recommendedName>
        <fullName evidence="5">Cyanovirin-N domain-containing protein</fullName>
    </recommendedName>
</protein>
<evidence type="ECO:0008006" key="5">
    <source>
        <dbReference type="Google" id="ProtNLM"/>
    </source>
</evidence>
<feature type="chain" id="PRO_5025546780" description="Cyanovirin-N domain-containing protein" evidence="2">
    <location>
        <begin position="19"/>
        <end position="220"/>
    </location>
</feature>
<feature type="signal peptide" evidence="2">
    <location>
        <begin position="1"/>
        <end position="18"/>
    </location>
</feature>
<evidence type="ECO:0000256" key="2">
    <source>
        <dbReference type="SAM" id="SignalP"/>
    </source>
</evidence>
<dbReference type="AlphaFoldDB" id="A0A6A6RQE7"/>
<accession>A0A6A6RQE7</accession>